<name>A0A1B1AN62_9PROT</name>
<sequence length="65" mass="7604">MSRSSLIQRAIYVPTEQTLAVTFTTGRTYLYFGVPADVYAEFASAPSRIQIFNWRIRDHEFRELD</sequence>
<protein>
    <recommendedName>
        <fullName evidence="1">KTSC domain-containing protein</fullName>
    </recommendedName>
</protein>
<evidence type="ECO:0000313" key="3">
    <source>
        <dbReference type="Proteomes" id="UP000092498"/>
    </source>
</evidence>
<dbReference type="STRING" id="1759059.ATE48_09670"/>
<dbReference type="RefSeq" id="WP_066774805.1">
    <property type="nucleotide sequence ID" value="NZ_CP013244.1"/>
</dbReference>
<feature type="domain" description="KTSC" evidence="1">
    <location>
        <begin position="4"/>
        <end position="59"/>
    </location>
</feature>
<evidence type="ECO:0000259" key="1">
    <source>
        <dbReference type="Pfam" id="PF13619"/>
    </source>
</evidence>
<dbReference type="Pfam" id="PF13619">
    <property type="entry name" value="KTSC"/>
    <property type="match status" value="1"/>
</dbReference>
<reference evidence="2 3" key="1">
    <citation type="submission" date="2015-11" db="EMBL/GenBank/DDBJ databases">
        <title>Whole-Genome Sequence of Candidatus Oderbacter manganicum from the National Park Lower Oder Valley, Germany.</title>
        <authorList>
            <person name="Braun B."/>
            <person name="Liere K."/>
            <person name="Szewzyk U."/>
        </authorList>
    </citation>
    <scope>NUCLEOTIDE SEQUENCE [LARGE SCALE GENOMIC DNA]</scope>
    <source>
        <strain evidence="2 3">OTSz_A_272</strain>
    </source>
</reference>
<organism evidence="2 3">
    <name type="scientific">Candidatus Viadribacter manganicus</name>
    <dbReference type="NCBI Taxonomy" id="1759059"/>
    <lineage>
        <taxon>Bacteria</taxon>
        <taxon>Pseudomonadati</taxon>
        <taxon>Pseudomonadota</taxon>
        <taxon>Alphaproteobacteria</taxon>
        <taxon>Hyphomonadales</taxon>
        <taxon>Hyphomonadaceae</taxon>
        <taxon>Candidatus Viadribacter</taxon>
    </lineage>
</organism>
<dbReference type="InParanoid" id="A0A1B1AN62"/>
<dbReference type="Proteomes" id="UP000092498">
    <property type="component" value="Chromosome"/>
</dbReference>
<dbReference type="AlphaFoldDB" id="A0A1B1AN62"/>
<keyword evidence="3" id="KW-1185">Reference proteome</keyword>
<evidence type="ECO:0000313" key="2">
    <source>
        <dbReference type="EMBL" id="ANP48012.1"/>
    </source>
</evidence>
<dbReference type="InterPro" id="IPR025309">
    <property type="entry name" value="KTSC_dom"/>
</dbReference>
<accession>A0A1B1AN62</accession>
<proteinExistence type="predicted"/>
<dbReference type="KEGG" id="cbot:ATE48_09670"/>
<dbReference type="OrthoDB" id="8450910at2"/>
<gene>
    <name evidence="2" type="ORF">ATE48_09670</name>
</gene>
<dbReference type="EMBL" id="CP013244">
    <property type="protein sequence ID" value="ANP48012.1"/>
    <property type="molecule type" value="Genomic_DNA"/>
</dbReference>